<reference evidence="1" key="1">
    <citation type="submission" date="2023-03" db="EMBL/GenBank/DDBJ databases">
        <title>Draft genome sequence of a Mycolicibacterium mageritense strain H4_3_1 isolated from a hybrid biological-inorganic system reactor.</title>
        <authorList>
            <person name="Feng X."/>
            <person name="Kazama D."/>
            <person name="Sato K."/>
            <person name="Kobayashi H."/>
        </authorList>
    </citation>
    <scope>NUCLEOTIDE SEQUENCE</scope>
    <source>
        <strain evidence="1">H4_3_1</strain>
    </source>
</reference>
<gene>
    <name evidence="1" type="ORF">hbim_00729</name>
</gene>
<dbReference type="InterPro" id="IPR012340">
    <property type="entry name" value="NA-bd_OB-fold"/>
</dbReference>
<sequence length="60" mass="6609">MAEGNVTWFDHEKGFGIISPRMIRNRTDIGLSIAKQRASYADSHVDLAPAERLSTVGHGK</sequence>
<evidence type="ECO:0008006" key="3">
    <source>
        <dbReference type="Google" id="ProtNLM"/>
    </source>
</evidence>
<protein>
    <recommendedName>
        <fullName evidence="3">Cold-shock protein</fullName>
    </recommendedName>
</protein>
<dbReference type="Proteomes" id="UP001241092">
    <property type="component" value="Chromosome"/>
</dbReference>
<evidence type="ECO:0000313" key="1">
    <source>
        <dbReference type="EMBL" id="BDY26814.1"/>
    </source>
</evidence>
<dbReference type="AlphaFoldDB" id="A0AAI8XIU8"/>
<organism evidence="1 2">
    <name type="scientific">Mycolicibacterium mageritense</name>
    <name type="common">Mycobacterium mageritense</name>
    <dbReference type="NCBI Taxonomy" id="53462"/>
    <lineage>
        <taxon>Bacteria</taxon>
        <taxon>Bacillati</taxon>
        <taxon>Actinomycetota</taxon>
        <taxon>Actinomycetes</taxon>
        <taxon>Mycobacteriales</taxon>
        <taxon>Mycobacteriaceae</taxon>
        <taxon>Mycolicibacterium</taxon>
    </lineage>
</organism>
<dbReference type="RefSeq" id="WP_286213550.1">
    <property type="nucleotide sequence ID" value="NZ_AP027452.1"/>
</dbReference>
<evidence type="ECO:0000313" key="2">
    <source>
        <dbReference type="Proteomes" id="UP001241092"/>
    </source>
</evidence>
<dbReference type="Gene3D" id="2.40.50.140">
    <property type="entry name" value="Nucleic acid-binding proteins"/>
    <property type="match status" value="1"/>
</dbReference>
<accession>A0AAI8XIU8</accession>
<proteinExistence type="predicted"/>
<name>A0AAI8XIU8_MYCME</name>
<dbReference type="EMBL" id="AP027452">
    <property type="protein sequence ID" value="BDY26814.1"/>
    <property type="molecule type" value="Genomic_DNA"/>
</dbReference>